<dbReference type="EMBL" id="JAIZPD010000001">
    <property type="protein sequence ID" value="KAH0968110.1"/>
    <property type="molecule type" value="Genomic_DNA"/>
</dbReference>
<evidence type="ECO:0000313" key="3">
    <source>
        <dbReference type="EMBL" id="KAH0968110.1"/>
    </source>
</evidence>
<feature type="domain" description="NACHT-NTPase and P-loop NTPases N-terminal" evidence="2">
    <location>
        <begin position="3"/>
        <end position="59"/>
    </location>
</feature>
<sequence length="109" mass="12048">MKERNTKAKMSENIFKAVPQAPQPQTSRFEGYKAAARQEGQGRTVEVLVVGMMEDVCALAEIPENGAITPGMEDQVKGLHDAIDKLVVKYGTVLAKGEVGQHFHPLWLW</sequence>
<accession>A0A9P8N786</accession>
<evidence type="ECO:0000256" key="1">
    <source>
        <dbReference type="SAM" id="MobiDB-lite"/>
    </source>
</evidence>
<comment type="caution">
    <text evidence="3">The sequence shown here is derived from an EMBL/GenBank/DDBJ whole genome shotgun (WGS) entry which is preliminary data.</text>
</comment>
<dbReference type="RefSeq" id="XP_044725623.1">
    <property type="nucleotide sequence ID" value="XM_044859223.1"/>
</dbReference>
<feature type="compositionally biased region" description="Basic and acidic residues" evidence="1">
    <location>
        <begin position="1"/>
        <end position="10"/>
    </location>
</feature>
<proteinExistence type="predicted"/>
<dbReference type="OrthoDB" id="674604at2759"/>
<reference evidence="3" key="1">
    <citation type="submission" date="2021-09" db="EMBL/GenBank/DDBJ databases">
        <title>A high-quality genome of the endoparasitic fungus Hirsutella rhossiliensis with a comparison of Hirsutella genomes reveals transposable elements contributing to genome size variation.</title>
        <authorList>
            <person name="Lin R."/>
            <person name="Jiao Y."/>
            <person name="Sun X."/>
            <person name="Ling J."/>
            <person name="Xie B."/>
            <person name="Cheng X."/>
        </authorList>
    </citation>
    <scope>NUCLEOTIDE SEQUENCE</scope>
    <source>
        <strain evidence="3">HR02</strain>
    </source>
</reference>
<evidence type="ECO:0000313" key="4">
    <source>
        <dbReference type="Proteomes" id="UP000824596"/>
    </source>
</evidence>
<keyword evidence="4" id="KW-1185">Reference proteome</keyword>
<evidence type="ECO:0000259" key="2">
    <source>
        <dbReference type="Pfam" id="PF17107"/>
    </source>
</evidence>
<organism evidence="3 4">
    <name type="scientific">Hirsutella rhossiliensis</name>
    <dbReference type="NCBI Taxonomy" id="111463"/>
    <lineage>
        <taxon>Eukaryota</taxon>
        <taxon>Fungi</taxon>
        <taxon>Dikarya</taxon>
        <taxon>Ascomycota</taxon>
        <taxon>Pezizomycotina</taxon>
        <taxon>Sordariomycetes</taxon>
        <taxon>Hypocreomycetidae</taxon>
        <taxon>Hypocreales</taxon>
        <taxon>Ophiocordycipitaceae</taxon>
        <taxon>Hirsutella</taxon>
    </lineage>
</organism>
<dbReference type="Proteomes" id="UP000824596">
    <property type="component" value="Unassembled WGS sequence"/>
</dbReference>
<dbReference type="AlphaFoldDB" id="A0A9P8N786"/>
<dbReference type="InterPro" id="IPR031352">
    <property type="entry name" value="SesA"/>
</dbReference>
<name>A0A9P8N786_9HYPO</name>
<gene>
    <name evidence="3" type="ORF">HRG_00752</name>
</gene>
<dbReference type="Pfam" id="PF17107">
    <property type="entry name" value="SesA"/>
    <property type="match status" value="1"/>
</dbReference>
<protein>
    <recommendedName>
        <fullName evidence="2">NACHT-NTPase and P-loop NTPases N-terminal domain-containing protein</fullName>
    </recommendedName>
</protein>
<feature type="region of interest" description="Disordered" evidence="1">
    <location>
        <begin position="1"/>
        <end position="27"/>
    </location>
</feature>
<dbReference type="GeneID" id="68349881"/>